<feature type="region of interest" description="Disordered" evidence="1">
    <location>
        <begin position="1"/>
        <end position="67"/>
    </location>
</feature>
<organism evidence="3 4">
    <name type="scientific">Saccharopolyspora rectivirgula</name>
    <dbReference type="NCBI Taxonomy" id="28042"/>
    <lineage>
        <taxon>Bacteria</taxon>
        <taxon>Bacillati</taxon>
        <taxon>Actinomycetota</taxon>
        <taxon>Actinomycetes</taxon>
        <taxon>Pseudonocardiales</taxon>
        <taxon>Pseudonocardiaceae</taxon>
        <taxon>Saccharopolyspora</taxon>
    </lineage>
</organism>
<keyword evidence="2" id="KW-1133">Transmembrane helix</keyword>
<dbReference type="RefSeq" id="WP_029720366.1">
    <property type="nucleotide sequence ID" value="NZ_JNVU01000037.1"/>
</dbReference>
<keyword evidence="2" id="KW-0472">Membrane</keyword>
<evidence type="ECO:0000256" key="2">
    <source>
        <dbReference type="SAM" id="Phobius"/>
    </source>
</evidence>
<accession>A0A073AVV3</accession>
<evidence type="ECO:0000256" key="1">
    <source>
        <dbReference type="SAM" id="MobiDB-lite"/>
    </source>
</evidence>
<reference evidence="3 4" key="1">
    <citation type="submission" date="2014-06" db="EMBL/GenBank/DDBJ databases">
        <title>Saccharopolyspora rectivirgula DSM-43113 Genome sequencing.</title>
        <authorList>
            <person name="Barrera C."/>
            <person name="Millon L."/>
            <person name="Rognon B."/>
            <person name="Zaugg C."/>
            <person name="Monod M."/>
        </authorList>
    </citation>
    <scope>NUCLEOTIDE SEQUENCE [LARGE SCALE GENOMIC DNA]</scope>
    <source>
        <strain evidence="3 4">DSM 43113</strain>
    </source>
</reference>
<dbReference type="EMBL" id="JNVU01000037">
    <property type="protein sequence ID" value="KEI43520.1"/>
    <property type="molecule type" value="Genomic_DNA"/>
</dbReference>
<dbReference type="eggNOG" id="ENOG5034002">
    <property type="taxonomic scope" value="Bacteria"/>
</dbReference>
<keyword evidence="4" id="KW-1185">Reference proteome</keyword>
<evidence type="ECO:0000313" key="3">
    <source>
        <dbReference type="EMBL" id="KEI43520.1"/>
    </source>
</evidence>
<evidence type="ECO:0000313" key="4">
    <source>
        <dbReference type="Proteomes" id="UP000031419"/>
    </source>
</evidence>
<dbReference type="Proteomes" id="UP000031419">
    <property type="component" value="Unassembled WGS sequence"/>
</dbReference>
<sequence length="212" mass="22781">MSDDGRPPGNGSSEEPREPRFSGRIHFQDPETAVPRNPSLAERRARIAAEKRRQEQERQRREAAERKSRIRRRVMIGSGGTVGVVALVAAMYSAVEYSNESNAVTQVCAKEQDGQIVAQDERYCDEDYVNSQGGYVDHHNGVVFLPLFLGGPPVPQYRYAYTAPGAAPPPVGRAVGGGTVNRPADTTIKTKSGAVVQRGGFGINSKVGGGGS</sequence>
<feature type="compositionally biased region" description="Basic and acidic residues" evidence="1">
    <location>
        <begin position="14"/>
        <end position="29"/>
    </location>
</feature>
<protein>
    <submittedName>
        <fullName evidence="3">Uncharacterized protein</fullName>
    </submittedName>
</protein>
<dbReference type="OrthoDB" id="3575975at2"/>
<gene>
    <name evidence="3" type="ORF">GU90_14305</name>
</gene>
<keyword evidence="2" id="KW-0812">Transmembrane</keyword>
<dbReference type="STRING" id="28042.GU90_14305"/>
<proteinExistence type="predicted"/>
<name>A0A073AVV3_9PSEU</name>
<dbReference type="AlphaFoldDB" id="A0A073AVV3"/>
<feature type="compositionally biased region" description="Basic and acidic residues" evidence="1">
    <location>
        <begin position="41"/>
        <end position="67"/>
    </location>
</feature>
<comment type="caution">
    <text evidence="3">The sequence shown here is derived from an EMBL/GenBank/DDBJ whole genome shotgun (WGS) entry which is preliminary data.</text>
</comment>
<feature type="transmembrane region" description="Helical" evidence="2">
    <location>
        <begin position="74"/>
        <end position="95"/>
    </location>
</feature>